<feature type="domain" description="Thioesterase" evidence="2">
    <location>
        <begin position="51"/>
        <end position="272"/>
    </location>
</feature>
<dbReference type="EMBL" id="SOAW01000003">
    <property type="protein sequence ID" value="TDT30093.1"/>
    <property type="molecule type" value="Genomic_DNA"/>
</dbReference>
<dbReference type="Gene3D" id="3.40.50.1820">
    <property type="entry name" value="alpha/beta hydrolase"/>
    <property type="match status" value="1"/>
</dbReference>
<dbReference type="AlphaFoldDB" id="A0A4R7J1D5"/>
<keyword evidence="4" id="KW-1185">Reference proteome</keyword>
<reference evidence="3 4" key="1">
    <citation type="submission" date="2019-03" db="EMBL/GenBank/DDBJ databases">
        <title>Genomic Encyclopedia of Archaeal and Bacterial Type Strains, Phase II (KMG-II): from individual species to whole genera.</title>
        <authorList>
            <person name="Goeker M."/>
        </authorList>
    </citation>
    <scope>NUCLEOTIDE SEQUENCE [LARGE SCALE GENOMIC DNA]</scope>
    <source>
        <strain evidence="3 4">DSM 24323</strain>
    </source>
</reference>
<proteinExistence type="inferred from homology"/>
<protein>
    <submittedName>
        <fullName evidence="3">Surfactin synthase thioesterase subunit</fullName>
    </submittedName>
</protein>
<organism evidence="3 4">
    <name type="scientific">Naumannella halotolerans</name>
    <dbReference type="NCBI Taxonomy" id="993414"/>
    <lineage>
        <taxon>Bacteria</taxon>
        <taxon>Bacillati</taxon>
        <taxon>Actinomycetota</taxon>
        <taxon>Actinomycetes</taxon>
        <taxon>Propionibacteriales</taxon>
        <taxon>Propionibacteriaceae</taxon>
        <taxon>Naumannella</taxon>
    </lineage>
</organism>
<gene>
    <name evidence="3" type="ORF">CLV29_3117</name>
</gene>
<dbReference type="Proteomes" id="UP000295371">
    <property type="component" value="Unassembled WGS sequence"/>
</dbReference>
<dbReference type="InterPro" id="IPR001031">
    <property type="entry name" value="Thioesterase"/>
</dbReference>
<accession>A0A4R7J1D5</accession>
<dbReference type="SUPFAM" id="SSF53474">
    <property type="entry name" value="alpha/beta-Hydrolases"/>
    <property type="match status" value="1"/>
</dbReference>
<dbReference type="PANTHER" id="PTHR11487:SF0">
    <property type="entry name" value="S-ACYL FATTY ACID SYNTHASE THIOESTERASE, MEDIUM CHAIN"/>
    <property type="match status" value="1"/>
</dbReference>
<dbReference type="Pfam" id="PF00975">
    <property type="entry name" value="Thioesterase"/>
    <property type="match status" value="1"/>
</dbReference>
<sequence length="292" mass="32871">MTDTVRTPPSDLAGLDPTARRRLLQRLRRHRDSGLWFLPSGALHADPKMDLFCFPYAGAGASIYRQWQRAAGGDRRFRIVPIQLPGRENRLNEQPYRRMADLVDDFIYAMVPMISKPFAFFGHSMGALTAYEVACALRDRGMPQPARLLLSAFRAPHLPSANIKIYHLPDEVLKIVLAKDGISPDVLASEELMRALLPTLRADLELCDTYEHVPRQPLDVPISAYGGEQDIRVHPEDLAGWCEHTTSTFDLTTYPGDHFYLQPAMDELVKDVRLRLSSSFHTQTPIHGGDVA</sequence>
<dbReference type="PANTHER" id="PTHR11487">
    <property type="entry name" value="THIOESTERASE"/>
    <property type="match status" value="1"/>
</dbReference>
<name>A0A4R7J1D5_9ACTN</name>
<comment type="similarity">
    <text evidence="1">Belongs to the thioesterase family.</text>
</comment>
<dbReference type="InterPro" id="IPR029058">
    <property type="entry name" value="AB_hydrolase_fold"/>
</dbReference>
<evidence type="ECO:0000259" key="2">
    <source>
        <dbReference type="Pfam" id="PF00975"/>
    </source>
</evidence>
<evidence type="ECO:0000256" key="1">
    <source>
        <dbReference type="ARBA" id="ARBA00007169"/>
    </source>
</evidence>
<comment type="caution">
    <text evidence="3">The sequence shown here is derived from an EMBL/GenBank/DDBJ whole genome shotgun (WGS) entry which is preliminary data.</text>
</comment>
<dbReference type="InterPro" id="IPR012223">
    <property type="entry name" value="TEII"/>
</dbReference>
<dbReference type="GO" id="GO:0008610">
    <property type="term" value="P:lipid biosynthetic process"/>
    <property type="evidence" value="ECO:0007669"/>
    <property type="project" value="TreeGrafter"/>
</dbReference>
<evidence type="ECO:0000313" key="4">
    <source>
        <dbReference type="Proteomes" id="UP000295371"/>
    </source>
</evidence>
<evidence type="ECO:0000313" key="3">
    <source>
        <dbReference type="EMBL" id="TDT30093.1"/>
    </source>
</evidence>